<dbReference type="PATRIC" id="fig|68223.7.peg.2946"/>
<dbReference type="AlphaFoldDB" id="A0A0F4K0Y0"/>
<dbReference type="EMBL" id="JZWV01000015">
    <property type="protein sequence ID" value="KJY39583.1"/>
    <property type="molecule type" value="Genomic_DNA"/>
</dbReference>
<keyword evidence="3" id="KW-1185">Reference proteome</keyword>
<dbReference type="Proteomes" id="UP000033551">
    <property type="component" value="Unassembled WGS sequence"/>
</dbReference>
<feature type="region of interest" description="Disordered" evidence="1">
    <location>
        <begin position="1"/>
        <end position="34"/>
    </location>
</feature>
<evidence type="ECO:0000313" key="2">
    <source>
        <dbReference type="EMBL" id="KJY39583.1"/>
    </source>
</evidence>
<sequence length="76" mass="8069">MIRADADRAEADPAGARRRGRGPVTARREHGTDIPRCIRRSYHPSQEGSLLTAVEYLAAPPAARTATGAVGRAAMS</sequence>
<name>A0A0F4K0Y0_9ACTN</name>
<feature type="compositionally biased region" description="Basic and acidic residues" evidence="1">
    <location>
        <begin position="1"/>
        <end position="11"/>
    </location>
</feature>
<comment type="caution">
    <text evidence="2">The sequence shown here is derived from an EMBL/GenBank/DDBJ whole genome shotgun (WGS) entry which is preliminary data.</text>
</comment>
<evidence type="ECO:0000256" key="1">
    <source>
        <dbReference type="SAM" id="MobiDB-lite"/>
    </source>
</evidence>
<gene>
    <name evidence="2" type="ORF">VR44_01160</name>
</gene>
<evidence type="ECO:0000313" key="3">
    <source>
        <dbReference type="Proteomes" id="UP000033551"/>
    </source>
</evidence>
<protein>
    <submittedName>
        <fullName evidence="2">Uncharacterized protein</fullName>
    </submittedName>
</protein>
<reference evidence="2 3" key="1">
    <citation type="submission" date="2015-02" db="EMBL/GenBank/DDBJ databases">
        <authorList>
            <person name="Ju K.-S."/>
            <person name="Doroghazi J.R."/>
            <person name="Metcalf W."/>
        </authorList>
    </citation>
    <scope>NUCLEOTIDE SEQUENCE [LARGE SCALE GENOMIC DNA]</scope>
    <source>
        <strain evidence="2 3">NRRL ISP-5550</strain>
    </source>
</reference>
<proteinExistence type="predicted"/>
<accession>A0A0F4K0Y0</accession>
<organism evidence="2 3">
    <name type="scientific">Streptomyces katrae</name>
    <dbReference type="NCBI Taxonomy" id="68223"/>
    <lineage>
        <taxon>Bacteria</taxon>
        <taxon>Bacillati</taxon>
        <taxon>Actinomycetota</taxon>
        <taxon>Actinomycetes</taxon>
        <taxon>Kitasatosporales</taxon>
        <taxon>Streptomycetaceae</taxon>
        <taxon>Streptomyces</taxon>
    </lineage>
</organism>